<feature type="transmembrane region" description="Helical" evidence="1">
    <location>
        <begin position="195"/>
        <end position="215"/>
    </location>
</feature>
<organism evidence="2 3">
    <name type="scientific">Fusarium mangiferae</name>
    <name type="common">Mango malformation disease fungus</name>
    <dbReference type="NCBI Taxonomy" id="192010"/>
    <lineage>
        <taxon>Eukaryota</taxon>
        <taxon>Fungi</taxon>
        <taxon>Dikarya</taxon>
        <taxon>Ascomycota</taxon>
        <taxon>Pezizomycotina</taxon>
        <taxon>Sordariomycetes</taxon>
        <taxon>Hypocreomycetidae</taxon>
        <taxon>Hypocreales</taxon>
        <taxon>Nectriaceae</taxon>
        <taxon>Fusarium</taxon>
        <taxon>Fusarium fujikuroi species complex</taxon>
    </lineage>
</organism>
<evidence type="ECO:0008006" key="4">
    <source>
        <dbReference type="Google" id="ProtNLM"/>
    </source>
</evidence>
<feature type="transmembrane region" description="Helical" evidence="1">
    <location>
        <begin position="6"/>
        <end position="27"/>
    </location>
</feature>
<proteinExistence type="predicted"/>
<dbReference type="VEuPathDB" id="FungiDB:FMAN_14382"/>
<dbReference type="Proteomes" id="UP000184255">
    <property type="component" value="Unassembled WGS sequence"/>
</dbReference>
<name>A0A1L7UHH0_FUSMA</name>
<comment type="caution">
    <text evidence="2">The sequence shown here is derived from an EMBL/GenBank/DDBJ whole genome shotgun (WGS) entry which is preliminary data.</text>
</comment>
<accession>A0A1L7UHH0</accession>
<evidence type="ECO:0000313" key="2">
    <source>
        <dbReference type="EMBL" id="CVL07475.1"/>
    </source>
</evidence>
<feature type="transmembrane region" description="Helical" evidence="1">
    <location>
        <begin position="34"/>
        <end position="57"/>
    </location>
</feature>
<feature type="transmembrane region" description="Helical" evidence="1">
    <location>
        <begin position="147"/>
        <end position="168"/>
    </location>
</feature>
<evidence type="ECO:0000313" key="3">
    <source>
        <dbReference type="Proteomes" id="UP000184255"/>
    </source>
</evidence>
<reference evidence="3" key="1">
    <citation type="journal article" date="2016" name="Genome Biol. Evol.">
        <title>Comparative 'omics' of the Fusarium fujikuroi species complex highlights differences in genetic potential and metabolite synthesis.</title>
        <authorList>
            <person name="Niehaus E.-M."/>
            <person name="Muensterkoetter M."/>
            <person name="Proctor R.H."/>
            <person name="Brown D.W."/>
            <person name="Sharon A."/>
            <person name="Idan Y."/>
            <person name="Oren-Young L."/>
            <person name="Sieber C.M."/>
            <person name="Novak O."/>
            <person name="Pencik A."/>
            <person name="Tarkowska D."/>
            <person name="Hromadova K."/>
            <person name="Freeman S."/>
            <person name="Maymon M."/>
            <person name="Elazar M."/>
            <person name="Youssef S.A."/>
            <person name="El-Shabrawy E.S.M."/>
            <person name="Shalaby A.B.A."/>
            <person name="Houterman P."/>
            <person name="Brock N.L."/>
            <person name="Burkhardt I."/>
            <person name="Tsavkelova E.A."/>
            <person name="Dickschat J.S."/>
            <person name="Galuszka P."/>
            <person name="Gueldener U."/>
            <person name="Tudzynski B."/>
        </authorList>
    </citation>
    <scope>NUCLEOTIDE SEQUENCE [LARGE SCALE GENOMIC DNA]</scope>
    <source>
        <strain evidence="3">MRC7560</strain>
    </source>
</reference>
<keyword evidence="3" id="KW-1185">Reference proteome</keyword>
<keyword evidence="1" id="KW-1133">Transmembrane helix</keyword>
<gene>
    <name evidence="2" type="ORF">FMAN_14382</name>
</gene>
<feature type="transmembrane region" description="Helical" evidence="1">
    <location>
        <begin position="69"/>
        <end position="92"/>
    </location>
</feature>
<sequence>MAVYYESSWSILSTIGLVNFFFAWIVIGITRLSWLSAIPAIVSAAGAVANGLCYYAWYMDSGKTKTATAYAVADILWMIQEAGLSFYSYIILKQVLQNKVRRIFLVLFWFFMLCICMARILLLIYRIKSIFTGEEAFTNVVNGAHVGYFFSLACVECLSAFFLLQVFVKAKKTSEQFSLRSDFSRYLIRSTELRLACLALIGVSRAITFLFNPPISGAASISSQVDVFLYTLECLFPVILFIDLLASKLTFTHGSQNESYRLTQRRTVGRERLPSVDNTSVSRVVDLEHQNNAQSKEITRFTTRNWTPSSSTEPRYINTDSGSNTSQVGIVRTITTTVTTST</sequence>
<keyword evidence="1" id="KW-0472">Membrane</keyword>
<dbReference type="AlphaFoldDB" id="A0A1L7UHH0"/>
<dbReference type="GeneID" id="65093629"/>
<feature type="transmembrane region" description="Helical" evidence="1">
    <location>
        <begin position="104"/>
        <end position="127"/>
    </location>
</feature>
<keyword evidence="1" id="KW-0812">Transmembrane</keyword>
<dbReference type="RefSeq" id="XP_041690486.1">
    <property type="nucleotide sequence ID" value="XM_041825069.1"/>
</dbReference>
<dbReference type="EMBL" id="FCQH01000020">
    <property type="protein sequence ID" value="CVL07475.1"/>
    <property type="molecule type" value="Genomic_DNA"/>
</dbReference>
<feature type="transmembrane region" description="Helical" evidence="1">
    <location>
        <begin position="227"/>
        <end position="246"/>
    </location>
</feature>
<evidence type="ECO:0000256" key="1">
    <source>
        <dbReference type="SAM" id="Phobius"/>
    </source>
</evidence>
<protein>
    <recommendedName>
        <fullName evidence="4">Integral membrane protein</fullName>
    </recommendedName>
</protein>